<keyword evidence="3" id="KW-1185">Reference proteome</keyword>
<feature type="region of interest" description="Disordered" evidence="1">
    <location>
        <begin position="73"/>
        <end position="151"/>
    </location>
</feature>
<feature type="compositionally biased region" description="Low complexity" evidence="1">
    <location>
        <begin position="136"/>
        <end position="145"/>
    </location>
</feature>
<organism evidence="2 3">
    <name type="scientific">Eumeta variegata</name>
    <name type="common">Bagworm moth</name>
    <name type="synonym">Eumeta japonica</name>
    <dbReference type="NCBI Taxonomy" id="151549"/>
    <lineage>
        <taxon>Eukaryota</taxon>
        <taxon>Metazoa</taxon>
        <taxon>Ecdysozoa</taxon>
        <taxon>Arthropoda</taxon>
        <taxon>Hexapoda</taxon>
        <taxon>Insecta</taxon>
        <taxon>Pterygota</taxon>
        <taxon>Neoptera</taxon>
        <taxon>Endopterygota</taxon>
        <taxon>Lepidoptera</taxon>
        <taxon>Glossata</taxon>
        <taxon>Ditrysia</taxon>
        <taxon>Tineoidea</taxon>
        <taxon>Psychidae</taxon>
        <taxon>Oiketicinae</taxon>
        <taxon>Eumeta</taxon>
    </lineage>
</organism>
<dbReference type="Proteomes" id="UP000299102">
    <property type="component" value="Unassembled WGS sequence"/>
</dbReference>
<gene>
    <name evidence="2" type="ORF">EVAR_65833_1</name>
</gene>
<comment type="caution">
    <text evidence="2">The sequence shown here is derived from an EMBL/GenBank/DDBJ whole genome shotgun (WGS) entry which is preliminary data.</text>
</comment>
<dbReference type="AlphaFoldDB" id="A0A4C1ZLS4"/>
<reference evidence="2 3" key="1">
    <citation type="journal article" date="2019" name="Commun. Biol.">
        <title>The bagworm genome reveals a unique fibroin gene that provides high tensile strength.</title>
        <authorList>
            <person name="Kono N."/>
            <person name="Nakamura H."/>
            <person name="Ohtoshi R."/>
            <person name="Tomita M."/>
            <person name="Numata K."/>
            <person name="Arakawa K."/>
        </authorList>
    </citation>
    <scope>NUCLEOTIDE SEQUENCE [LARGE SCALE GENOMIC DNA]</scope>
</reference>
<proteinExistence type="predicted"/>
<dbReference type="EMBL" id="BGZK01001961">
    <property type="protein sequence ID" value="GBP88840.1"/>
    <property type="molecule type" value="Genomic_DNA"/>
</dbReference>
<name>A0A4C1ZLS4_EUMVA</name>
<sequence>MVTLKHALRATSQKSVCKRQYERRRLGSAEVLSADGRAVSRAAVNATSEEVALRPRKRLSSAEFDVSLIRHKSKWRRSGAQSRAPPQRRVSARSSHERFYSARANKHRCVGRGNRNQPSPAAGGGWRGAPNERNTLPRAAPAPRRLPLDAV</sequence>
<evidence type="ECO:0000313" key="3">
    <source>
        <dbReference type="Proteomes" id="UP000299102"/>
    </source>
</evidence>
<protein>
    <submittedName>
        <fullName evidence="2">Uncharacterized protein</fullName>
    </submittedName>
</protein>
<evidence type="ECO:0000313" key="2">
    <source>
        <dbReference type="EMBL" id="GBP88840.1"/>
    </source>
</evidence>
<evidence type="ECO:0000256" key="1">
    <source>
        <dbReference type="SAM" id="MobiDB-lite"/>
    </source>
</evidence>
<accession>A0A4C1ZLS4</accession>